<evidence type="ECO:0000313" key="3">
    <source>
        <dbReference type="Proteomes" id="UP001254813"/>
    </source>
</evidence>
<feature type="domain" description="Thioredoxin" evidence="1">
    <location>
        <begin position="1"/>
        <end position="118"/>
    </location>
</feature>
<dbReference type="Gene3D" id="3.40.30.10">
    <property type="entry name" value="Glutaredoxin"/>
    <property type="match status" value="1"/>
</dbReference>
<comment type="caution">
    <text evidence="2">The sequence shown here is derived from an EMBL/GenBank/DDBJ whole genome shotgun (WGS) entry which is preliminary data.</text>
</comment>
<gene>
    <name evidence="2" type="ORF">NDI79_11240</name>
</gene>
<dbReference type="SUPFAM" id="SSF52833">
    <property type="entry name" value="Thioredoxin-like"/>
    <property type="match status" value="1"/>
</dbReference>
<reference evidence="2 3" key="1">
    <citation type="submission" date="2022-06" db="EMBL/GenBank/DDBJ databases">
        <title>Halogeometricum sp. a new haloarchaeum isolate from saline soil.</title>
        <authorList>
            <person name="Strakova D."/>
            <person name="Galisteo C."/>
            <person name="Sanchez-Porro C."/>
            <person name="Ventosa A."/>
        </authorList>
    </citation>
    <scope>NUCLEOTIDE SEQUENCE [LARGE SCALE GENOMIC DNA]</scope>
    <source>
        <strain evidence="3">S3BR25-2</strain>
    </source>
</reference>
<dbReference type="InterPro" id="IPR036249">
    <property type="entry name" value="Thioredoxin-like_sf"/>
</dbReference>
<sequence length="120" mass="12778">MSAESPATDAPNRPITVESEAELDELVAANGLVLVDFYTKGCTLCQSIEPVLGNVARAHEELTVALCNPRNDIGLVDRFGIRSVPTLILFEDGERVGTLAEGFQGGAAIDEFVAESRSND</sequence>
<dbReference type="Proteomes" id="UP001254813">
    <property type="component" value="Unassembled WGS sequence"/>
</dbReference>
<dbReference type="EMBL" id="JAMQOQ010000002">
    <property type="protein sequence ID" value="MDS0294747.1"/>
    <property type="molecule type" value="Genomic_DNA"/>
</dbReference>
<protein>
    <submittedName>
        <fullName evidence="2">Thioredoxin family protein</fullName>
    </submittedName>
</protein>
<dbReference type="RefSeq" id="WP_310928556.1">
    <property type="nucleotide sequence ID" value="NZ_JAMQOQ010000002.1"/>
</dbReference>
<accession>A0ABU2G1T6</accession>
<evidence type="ECO:0000313" key="2">
    <source>
        <dbReference type="EMBL" id="MDS0294747.1"/>
    </source>
</evidence>
<dbReference type="PANTHER" id="PTHR45663">
    <property type="entry name" value="GEO12009P1"/>
    <property type="match status" value="1"/>
</dbReference>
<dbReference type="PROSITE" id="PS51352">
    <property type="entry name" value="THIOREDOXIN_2"/>
    <property type="match status" value="1"/>
</dbReference>
<proteinExistence type="predicted"/>
<dbReference type="CDD" id="cd02947">
    <property type="entry name" value="TRX_family"/>
    <property type="match status" value="1"/>
</dbReference>
<keyword evidence="3" id="KW-1185">Reference proteome</keyword>
<dbReference type="Pfam" id="PF00085">
    <property type="entry name" value="Thioredoxin"/>
    <property type="match status" value="1"/>
</dbReference>
<dbReference type="InterPro" id="IPR013766">
    <property type="entry name" value="Thioredoxin_domain"/>
</dbReference>
<dbReference type="PANTHER" id="PTHR45663:SF11">
    <property type="entry name" value="GEO12009P1"/>
    <property type="match status" value="1"/>
</dbReference>
<organism evidence="2 3">
    <name type="scientific">Halogeometricum luteum</name>
    <dbReference type="NCBI Taxonomy" id="2950537"/>
    <lineage>
        <taxon>Archaea</taxon>
        <taxon>Methanobacteriati</taxon>
        <taxon>Methanobacteriota</taxon>
        <taxon>Stenosarchaea group</taxon>
        <taxon>Halobacteria</taxon>
        <taxon>Halobacteriales</taxon>
        <taxon>Haloferacaceae</taxon>
        <taxon>Halogeometricum</taxon>
    </lineage>
</organism>
<name>A0ABU2G1T6_9EURY</name>
<evidence type="ECO:0000259" key="1">
    <source>
        <dbReference type="PROSITE" id="PS51352"/>
    </source>
</evidence>